<comment type="caution">
    <text evidence="6">The sequence shown here is derived from an EMBL/GenBank/DDBJ whole genome shotgun (WGS) entry which is preliminary data.</text>
</comment>
<evidence type="ECO:0000313" key="6">
    <source>
        <dbReference type="EMBL" id="OBK18221.1"/>
    </source>
</evidence>
<dbReference type="AlphaFoldDB" id="A0A1A3N8V5"/>
<dbReference type="GO" id="GO:0019290">
    <property type="term" value="P:siderophore biosynthetic process"/>
    <property type="evidence" value="ECO:0007669"/>
    <property type="project" value="InterPro"/>
</dbReference>
<accession>A0A1A3N8V5</accession>
<evidence type="ECO:0000313" key="7">
    <source>
        <dbReference type="Proteomes" id="UP000093819"/>
    </source>
</evidence>
<dbReference type="PANTHER" id="PTHR31438">
    <property type="entry name" value="LYSINE N-ACYLTRANSFERASE C17G9.06C-RELATED"/>
    <property type="match status" value="1"/>
</dbReference>
<keyword evidence="6" id="KW-0808">Transferase</keyword>
<evidence type="ECO:0000256" key="1">
    <source>
        <dbReference type="ARBA" id="ARBA00003818"/>
    </source>
</evidence>
<sequence>MQANRPDLAGRRAALEHQGFEGTFSLRSLDVDRDLDLLHSWMNDPVVATYWKKPWSRTRIKSYLREQELSDHSSPYLGELDGVPMSYWELYRADLDPLAEFYEARAHDAGIHMLLGPAQFRGRRLAVDLLRVISAWQLDADPLATRVIGEPDAANVRLLRVAELAGFRHVADLDLPGKRAALMVRERDWL</sequence>
<dbReference type="SMART" id="SM01006">
    <property type="entry name" value="AlcB"/>
    <property type="match status" value="1"/>
</dbReference>
<gene>
    <name evidence="6" type="ORF">A5635_02785</name>
</gene>
<dbReference type="Pfam" id="PF13523">
    <property type="entry name" value="Acetyltransf_8"/>
    <property type="match status" value="1"/>
</dbReference>
<reference evidence="6 7" key="1">
    <citation type="submission" date="2016-06" db="EMBL/GenBank/DDBJ databases">
        <authorList>
            <person name="Kjaerup R.B."/>
            <person name="Dalgaard T.S."/>
            <person name="Juul-Madsen H.R."/>
        </authorList>
    </citation>
    <scope>NUCLEOTIDE SEQUENCE [LARGE SCALE GENOMIC DNA]</scope>
    <source>
        <strain evidence="6 7">1245335.1</strain>
    </source>
</reference>
<dbReference type="Proteomes" id="UP000093819">
    <property type="component" value="Unassembled WGS sequence"/>
</dbReference>
<evidence type="ECO:0000259" key="5">
    <source>
        <dbReference type="SMART" id="SM01006"/>
    </source>
</evidence>
<feature type="domain" description="Acyltransferase MbtK/IucB-like conserved" evidence="5">
    <location>
        <begin position="27"/>
        <end position="74"/>
    </location>
</feature>
<dbReference type="PANTHER" id="PTHR31438:SF1">
    <property type="entry name" value="LYSINE N-ACYLTRANSFERASE C17G9.06C-RELATED"/>
    <property type="match status" value="1"/>
</dbReference>
<dbReference type="EMBL" id="LZLR01000173">
    <property type="protein sequence ID" value="OBK18221.1"/>
    <property type="molecule type" value="Genomic_DNA"/>
</dbReference>
<comment type="pathway">
    <text evidence="2">Siderophore biosynthesis; mycobactin biosynthesis.</text>
</comment>
<dbReference type="SUPFAM" id="SSF55729">
    <property type="entry name" value="Acyl-CoA N-acyltransferases (Nat)"/>
    <property type="match status" value="1"/>
</dbReference>
<evidence type="ECO:0000256" key="2">
    <source>
        <dbReference type="ARBA" id="ARBA00005102"/>
    </source>
</evidence>
<dbReference type="InterPro" id="IPR016181">
    <property type="entry name" value="Acyl_CoA_acyltransferase"/>
</dbReference>
<comment type="function">
    <text evidence="1">Acyltransferase required for the direct transfer of medium- to long-chain fatty acyl moieties from a carrier protein (MbtL) on to the epsilon-amino group of lysine residue in the mycobactin core.</text>
</comment>
<dbReference type="InterPro" id="IPR019432">
    <property type="entry name" value="Acyltransferase_MbtK/IucB-like"/>
</dbReference>
<dbReference type="Gene3D" id="3.40.630.30">
    <property type="match status" value="1"/>
</dbReference>
<evidence type="ECO:0000256" key="4">
    <source>
        <dbReference type="ARBA" id="ARBA00031122"/>
    </source>
</evidence>
<protein>
    <recommendedName>
        <fullName evidence="3">Lysine N-acyltransferase MbtK</fullName>
    </recommendedName>
    <alternativeName>
        <fullName evidence="4">Mycobactin synthase protein K</fullName>
    </alternativeName>
</protein>
<evidence type="ECO:0000256" key="3">
    <source>
        <dbReference type="ARBA" id="ARBA00020586"/>
    </source>
</evidence>
<dbReference type="UniPathway" id="UPA00011"/>
<proteinExistence type="predicted"/>
<organism evidence="6 7">
    <name type="scientific">Mycobacterium asiaticum</name>
    <dbReference type="NCBI Taxonomy" id="1790"/>
    <lineage>
        <taxon>Bacteria</taxon>
        <taxon>Bacillati</taxon>
        <taxon>Actinomycetota</taxon>
        <taxon>Actinomycetes</taxon>
        <taxon>Mycobacteriales</taxon>
        <taxon>Mycobacteriaceae</taxon>
        <taxon>Mycobacterium</taxon>
    </lineage>
</organism>
<name>A0A1A3N8V5_MYCAS</name>
<dbReference type="GO" id="GO:0016410">
    <property type="term" value="F:N-acyltransferase activity"/>
    <property type="evidence" value="ECO:0007669"/>
    <property type="project" value="TreeGrafter"/>
</dbReference>